<evidence type="ECO:0000256" key="1">
    <source>
        <dbReference type="SAM" id="Phobius"/>
    </source>
</evidence>
<keyword evidence="1" id="KW-0812">Transmembrane</keyword>
<dbReference type="Proteomes" id="UP001308005">
    <property type="component" value="Unassembled WGS sequence"/>
</dbReference>
<organism evidence="2 3">
    <name type="scientific">Candidatus Thiothrix phosphatis</name>
    <dbReference type="NCBI Taxonomy" id="3112415"/>
    <lineage>
        <taxon>Bacteria</taxon>
        <taxon>Pseudomonadati</taxon>
        <taxon>Pseudomonadota</taxon>
        <taxon>Gammaproteobacteria</taxon>
        <taxon>Thiotrichales</taxon>
        <taxon>Thiotrichaceae</taxon>
        <taxon>Thiothrix</taxon>
    </lineage>
</organism>
<keyword evidence="3" id="KW-1185">Reference proteome</keyword>
<accession>A0ABU6CTC1</accession>
<evidence type="ECO:0000313" key="3">
    <source>
        <dbReference type="Proteomes" id="UP001308005"/>
    </source>
</evidence>
<comment type="caution">
    <text evidence="2">The sequence shown here is derived from an EMBL/GenBank/DDBJ whole genome shotgun (WGS) entry which is preliminary data.</text>
</comment>
<protein>
    <submittedName>
        <fullName evidence="2">Uncharacterized protein</fullName>
    </submittedName>
</protein>
<keyword evidence="1" id="KW-0472">Membrane</keyword>
<dbReference type="EMBL" id="JAYMYJ010000029">
    <property type="protein sequence ID" value="MEB4590009.1"/>
    <property type="molecule type" value="Genomic_DNA"/>
</dbReference>
<sequence>MIGLMLQRFGLALIAAGLLIQTSDARADVGNSCATYLSIMIAFSVLVIAAMAAYTAAITSRRKIRKQQHADG</sequence>
<reference evidence="3" key="1">
    <citation type="submission" date="2023-07" db="EMBL/GenBank/DDBJ databases">
        <title>The carbon used by Thiothrix.</title>
        <authorList>
            <person name="Chen L."/>
        </authorList>
    </citation>
    <scope>NUCLEOTIDE SEQUENCE [LARGE SCALE GENOMIC DNA]</scope>
</reference>
<dbReference type="RefSeq" id="WP_324693235.1">
    <property type="nucleotide sequence ID" value="NZ_JAYMYJ010000029.1"/>
</dbReference>
<name>A0ABU6CTC1_9GAMM</name>
<gene>
    <name evidence="2" type="ORF">VSS37_03365</name>
</gene>
<keyword evidence="1" id="KW-1133">Transmembrane helix</keyword>
<feature type="transmembrane region" description="Helical" evidence="1">
    <location>
        <begin position="35"/>
        <end position="57"/>
    </location>
</feature>
<evidence type="ECO:0000313" key="2">
    <source>
        <dbReference type="EMBL" id="MEB4590009.1"/>
    </source>
</evidence>
<proteinExistence type="predicted"/>